<evidence type="ECO:0000313" key="10">
    <source>
        <dbReference type="Proteomes" id="UP000230750"/>
    </source>
</evidence>
<evidence type="ECO:0000313" key="9">
    <source>
        <dbReference type="EMBL" id="PIK42325.1"/>
    </source>
</evidence>
<evidence type="ECO:0000259" key="8">
    <source>
        <dbReference type="PROSITE" id="PS50850"/>
    </source>
</evidence>
<dbReference type="SUPFAM" id="SSF103473">
    <property type="entry name" value="MFS general substrate transporter"/>
    <property type="match status" value="1"/>
</dbReference>
<comment type="caution">
    <text evidence="9">The sequence shown here is derived from an EMBL/GenBank/DDBJ whole genome shotgun (WGS) entry which is preliminary data.</text>
</comment>
<dbReference type="PROSITE" id="PS50850">
    <property type="entry name" value="MFS"/>
    <property type="match status" value="1"/>
</dbReference>
<gene>
    <name evidence="9" type="ORF">BSL78_20808</name>
</gene>
<organism evidence="9 10">
    <name type="scientific">Stichopus japonicus</name>
    <name type="common">Sea cucumber</name>
    <dbReference type="NCBI Taxonomy" id="307972"/>
    <lineage>
        <taxon>Eukaryota</taxon>
        <taxon>Metazoa</taxon>
        <taxon>Echinodermata</taxon>
        <taxon>Eleutherozoa</taxon>
        <taxon>Echinozoa</taxon>
        <taxon>Holothuroidea</taxon>
        <taxon>Aspidochirotacea</taxon>
        <taxon>Aspidochirotida</taxon>
        <taxon>Stichopodidae</taxon>
        <taxon>Apostichopus</taxon>
    </lineage>
</organism>
<evidence type="ECO:0000256" key="3">
    <source>
        <dbReference type="ARBA" id="ARBA00022448"/>
    </source>
</evidence>
<feature type="transmembrane region" description="Helical" evidence="7">
    <location>
        <begin position="482"/>
        <end position="503"/>
    </location>
</feature>
<protein>
    <submittedName>
        <fullName evidence="9">Putative transporter SVOPL</fullName>
    </submittedName>
</protein>
<evidence type="ECO:0000256" key="6">
    <source>
        <dbReference type="ARBA" id="ARBA00023136"/>
    </source>
</evidence>
<keyword evidence="10" id="KW-1185">Reference proteome</keyword>
<feature type="transmembrane region" description="Helical" evidence="7">
    <location>
        <begin position="200"/>
        <end position="217"/>
    </location>
</feature>
<feature type="transmembrane region" description="Helical" evidence="7">
    <location>
        <begin position="108"/>
        <end position="126"/>
    </location>
</feature>
<comment type="subcellular location">
    <subcellularLocation>
        <location evidence="1">Membrane</location>
        <topology evidence="1">Multi-pass membrane protein</topology>
    </subcellularLocation>
</comment>
<comment type="similarity">
    <text evidence="2">Belongs to the major facilitator superfamily.</text>
</comment>
<sequence length="515" mass="56660">MDNHSPTAKSNFSGGLTPIPTRVWPRKYNLDGECSGEGTSDELLYEDFEMPAFKVDDAIQKIEFGLFHCVVVTAVFFSRVVYSSHIALAVLIIPTIRIELSWNRYECLAMQCAIFCGCLTGAIPLGKMSDKYGRKATAIFGIIFTLVCAAGSTFCQRTLVIIPLKFLEGFFIQGVVIFPVYLTEVLATEYRSVSNTICQIGLAIGYSSTGLMAYYLLPEFGWRGLTGLVCTIGVMNFIMIVILPSSPRQLALIGDNVKAYSSLRYIFKLNGGKMQNGALRDIGRIPRARMGEVRSVFRDRCASHLSIVIWIGRYLTQFAVIGAQLGGSILLFNPFYTKDTLGSLTFTMFHPRNGSSSFAHNITELQVFSLGAAGELAGSMVIVPMIRCFGVKQNLFLTTSIYTVVSIYVVTGVLLQQRWLVIACSVVSSAVARASANLMVVYTTDAYPTQFRATAFSVSEMFVSLAVVSGFLLSELLSANNFILELCFFSTSSFITSMSLAFLPIETKQRPIEET</sequence>
<feature type="domain" description="Major facilitator superfamily (MFS) profile" evidence="8">
    <location>
        <begin position="71"/>
        <end position="508"/>
    </location>
</feature>
<dbReference type="Gene3D" id="1.20.1250.20">
    <property type="entry name" value="MFS general substrate transporter like domains"/>
    <property type="match status" value="1"/>
</dbReference>
<evidence type="ECO:0000256" key="1">
    <source>
        <dbReference type="ARBA" id="ARBA00004141"/>
    </source>
</evidence>
<dbReference type="STRING" id="307972.A0A2G8K2Y9"/>
<dbReference type="GO" id="GO:0016020">
    <property type="term" value="C:membrane"/>
    <property type="evidence" value="ECO:0007669"/>
    <property type="project" value="UniProtKB-SubCell"/>
</dbReference>
<feature type="transmembrane region" description="Helical" evidence="7">
    <location>
        <begin position="420"/>
        <end position="442"/>
    </location>
</feature>
<dbReference type="OrthoDB" id="4540492at2759"/>
<dbReference type="PROSITE" id="PS00216">
    <property type="entry name" value="SUGAR_TRANSPORT_1"/>
    <property type="match status" value="1"/>
</dbReference>
<proteinExistence type="inferred from homology"/>
<accession>A0A2G8K2Y9</accession>
<dbReference type="Pfam" id="PF00083">
    <property type="entry name" value="Sugar_tr"/>
    <property type="match status" value="1"/>
</dbReference>
<evidence type="ECO:0000256" key="4">
    <source>
        <dbReference type="ARBA" id="ARBA00022692"/>
    </source>
</evidence>
<keyword evidence="6 7" id="KW-0472">Membrane</keyword>
<dbReference type="Proteomes" id="UP000230750">
    <property type="component" value="Unassembled WGS sequence"/>
</dbReference>
<evidence type="ECO:0000256" key="2">
    <source>
        <dbReference type="ARBA" id="ARBA00008335"/>
    </source>
</evidence>
<evidence type="ECO:0000256" key="7">
    <source>
        <dbReference type="SAM" id="Phobius"/>
    </source>
</evidence>
<dbReference type="AlphaFoldDB" id="A0A2G8K2Y9"/>
<keyword evidence="5 7" id="KW-1133">Transmembrane helix</keyword>
<evidence type="ECO:0000256" key="5">
    <source>
        <dbReference type="ARBA" id="ARBA00022989"/>
    </source>
</evidence>
<feature type="transmembrane region" description="Helical" evidence="7">
    <location>
        <begin position="223"/>
        <end position="243"/>
    </location>
</feature>
<dbReference type="PANTHER" id="PTHR23511">
    <property type="entry name" value="SYNAPTIC VESICLE GLYCOPROTEIN 2"/>
    <property type="match status" value="1"/>
</dbReference>
<feature type="transmembrane region" description="Helical" evidence="7">
    <location>
        <begin position="314"/>
        <end position="336"/>
    </location>
</feature>
<dbReference type="PANTHER" id="PTHR23511:SF34">
    <property type="entry name" value="SYNAPTIC VESICLE GLYCOPROTEIN 2"/>
    <property type="match status" value="1"/>
</dbReference>
<keyword evidence="3" id="KW-0813">Transport</keyword>
<feature type="transmembrane region" description="Helical" evidence="7">
    <location>
        <begin position="395"/>
        <end position="414"/>
    </location>
</feature>
<feature type="transmembrane region" description="Helical" evidence="7">
    <location>
        <begin position="138"/>
        <end position="164"/>
    </location>
</feature>
<dbReference type="InterPro" id="IPR005828">
    <property type="entry name" value="MFS_sugar_transport-like"/>
</dbReference>
<dbReference type="InterPro" id="IPR020846">
    <property type="entry name" value="MFS_dom"/>
</dbReference>
<name>A0A2G8K2Y9_STIJA</name>
<dbReference type="GO" id="GO:0022857">
    <property type="term" value="F:transmembrane transporter activity"/>
    <property type="evidence" value="ECO:0007669"/>
    <property type="project" value="InterPro"/>
</dbReference>
<dbReference type="InterPro" id="IPR005829">
    <property type="entry name" value="Sugar_transporter_CS"/>
</dbReference>
<feature type="transmembrane region" description="Helical" evidence="7">
    <location>
        <begin position="454"/>
        <end position="476"/>
    </location>
</feature>
<feature type="transmembrane region" description="Helical" evidence="7">
    <location>
        <begin position="64"/>
        <end position="96"/>
    </location>
</feature>
<feature type="transmembrane region" description="Helical" evidence="7">
    <location>
        <begin position="365"/>
        <end position="383"/>
    </location>
</feature>
<feature type="transmembrane region" description="Helical" evidence="7">
    <location>
        <begin position="170"/>
        <end position="188"/>
    </location>
</feature>
<keyword evidence="4 7" id="KW-0812">Transmembrane</keyword>
<dbReference type="EMBL" id="MRZV01000942">
    <property type="protein sequence ID" value="PIK42325.1"/>
    <property type="molecule type" value="Genomic_DNA"/>
</dbReference>
<reference evidence="9 10" key="1">
    <citation type="journal article" date="2017" name="PLoS Biol.">
        <title>The sea cucumber genome provides insights into morphological evolution and visceral regeneration.</title>
        <authorList>
            <person name="Zhang X."/>
            <person name="Sun L."/>
            <person name="Yuan J."/>
            <person name="Sun Y."/>
            <person name="Gao Y."/>
            <person name="Zhang L."/>
            <person name="Li S."/>
            <person name="Dai H."/>
            <person name="Hamel J.F."/>
            <person name="Liu C."/>
            <person name="Yu Y."/>
            <person name="Liu S."/>
            <person name="Lin W."/>
            <person name="Guo K."/>
            <person name="Jin S."/>
            <person name="Xu P."/>
            <person name="Storey K.B."/>
            <person name="Huan P."/>
            <person name="Zhang T."/>
            <person name="Zhou Y."/>
            <person name="Zhang J."/>
            <person name="Lin C."/>
            <person name="Li X."/>
            <person name="Xing L."/>
            <person name="Huo D."/>
            <person name="Sun M."/>
            <person name="Wang L."/>
            <person name="Mercier A."/>
            <person name="Li F."/>
            <person name="Yang H."/>
            <person name="Xiang J."/>
        </authorList>
    </citation>
    <scope>NUCLEOTIDE SEQUENCE [LARGE SCALE GENOMIC DNA]</scope>
    <source>
        <strain evidence="9">Shaxun</strain>
        <tissue evidence="9">Muscle</tissue>
    </source>
</reference>
<dbReference type="InterPro" id="IPR036259">
    <property type="entry name" value="MFS_trans_sf"/>
</dbReference>